<gene>
    <name evidence="1" type="ORF">AAFF_G00151300</name>
</gene>
<accession>A0AAD7RP00</accession>
<dbReference type="AlphaFoldDB" id="A0AAD7RP00"/>
<evidence type="ECO:0000313" key="2">
    <source>
        <dbReference type="Proteomes" id="UP001221898"/>
    </source>
</evidence>
<keyword evidence="2" id="KW-1185">Reference proteome</keyword>
<evidence type="ECO:0000313" key="1">
    <source>
        <dbReference type="EMBL" id="KAJ8387699.1"/>
    </source>
</evidence>
<comment type="caution">
    <text evidence="1">The sequence shown here is derived from an EMBL/GenBank/DDBJ whole genome shotgun (WGS) entry which is preliminary data.</text>
</comment>
<name>A0AAD7RP00_9TELE</name>
<sequence length="127" mass="13438">MVQASTNARASAAMDGHQKLRLSSDKHIAAYFCTARPAKPRAERPAIHAEAVCCLQVGCQDTLRAAYGASRIPNISGLCSTFPLHVSDSLHLSFSPGLHFFPPSPDPLELDVTCGDRSGSTSNSSAL</sequence>
<reference evidence="1" key="1">
    <citation type="journal article" date="2023" name="Science">
        <title>Genome structures resolve the early diversification of teleost fishes.</title>
        <authorList>
            <person name="Parey E."/>
            <person name="Louis A."/>
            <person name="Montfort J."/>
            <person name="Bouchez O."/>
            <person name="Roques C."/>
            <person name="Iampietro C."/>
            <person name="Lluch J."/>
            <person name="Castinel A."/>
            <person name="Donnadieu C."/>
            <person name="Desvignes T."/>
            <person name="Floi Bucao C."/>
            <person name="Jouanno E."/>
            <person name="Wen M."/>
            <person name="Mejri S."/>
            <person name="Dirks R."/>
            <person name="Jansen H."/>
            <person name="Henkel C."/>
            <person name="Chen W.J."/>
            <person name="Zahm M."/>
            <person name="Cabau C."/>
            <person name="Klopp C."/>
            <person name="Thompson A.W."/>
            <person name="Robinson-Rechavi M."/>
            <person name="Braasch I."/>
            <person name="Lecointre G."/>
            <person name="Bobe J."/>
            <person name="Postlethwait J.H."/>
            <person name="Berthelot C."/>
            <person name="Roest Crollius H."/>
            <person name="Guiguen Y."/>
        </authorList>
    </citation>
    <scope>NUCLEOTIDE SEQUENCE</scope>
    <source>
        <strain evidence="1">NC1722</strain>
    </source>
</reference>
<organism evidence="1 2">
    <name type="scientific">Aldrovandia affinis</name>
    <dbReference type="NCBI Taxonomy" id="143900"/>
    <lineage>
        <taxon>Eukaryota</taxon>
        <taxon>Metazoa</taxon>
        <taxon>Chordata</taxon>
        <taxon>Craniata</taxon>
        <taxon>Vertebrata</taxon>
        <taxon>Euteleostomi</taxon>
        <taxon>Actinopterygii</taxon>
        <taxon>Neopterygii</taxon>
        <taxon>Teleostei</taxon>
        <taxon>Notacanthiformes</taxon>
        <taxon>Halosauridae</taxon>
        <taxon>Aldrovandia</taxon>
    </lineage>
</organism>
<protein>
    <submittedName>
        <fullName evidence="1">Uncharacterized protein</fullName>
    </submittedName>
</protein>
<proteinExistence type="predicted"/>
<dbReference type="Proteomes" id="UP001221898">
    <property type="component" value="Unassembled WGS sequence"/>
</dbReference>
<dbReference type="EMBL" id="JAINUG010000207">
    <property type="protein sequence ID" value="KAJ8387699.1"/>
    <property type="molecule type" value="Genomic_DNA"/>
</dbReference>